<keyword evidence="2" id="KW-1185">Reference proteome</keyword>
<protein>
    <submittedName>
        <fullName evidence="1">Uncharacterized protein</fullName>
    </submittedName>
</protein>
<sequence length="427" mass="49564">MEDLPREVQLMLLLELAHPKDLHSLIAASPWFLQIFLSHKRCILASVVRTCIGKEIMPHALRAVHAPYRKRCLNPPGSQSLCTSIQLCRLIHTTEPFVADYFQWASQNMRETARERGFIEHDFGHAKKQSLSYTEYKRIQCAFFNVEEYRRLFGLYIPPFKAINNLPRKAAHILHSDEEASENPSRLLTPETWKTTRTYWEFLNLKSIETYLFSLTYDNFDELDHTMGRAISAAAIKDGTEFLPEELRSVDFGRIGLRHFQAVGCGRSSSVAHMIRLGLRFMAKFRGMKKREQLIVINSPDLIDAKFQQSIHSLQPHLDKDDEIDLCSYKDSLDGPNYGVLWNRTHPPKPFNLNSGFTIWDKRRLIELGFLSLLKYGPEVYIYPPGGCMDYSLEESLEKVRLKEETLETFRVKPRVLSKKWLASMDY</sequence>
<organism evidence="1 2">
    <name type="scientific">Viridothelium virens</name>
    <name type="common">Speckled blister lichen</name>
    <name type="synonym">Trypethelium virens</name>
    <dbReference type="NCBI Taxonomy" id="1048519"/>
    <lineage>
        <taxon>Eukaryota</taxon>
        <taxon>Fungi</taxon>
        <taxon>Dikarya</taxon>
        <taxon>Ascomycota</taxon>
        <taxon>Pezizomycotina</taxon>
        <taxon>Dothideomycetes</taxon>
        <taxon>Dothideomycetes incertae sedis</taxon>
        <taxon>Trypetheliales</taxon>
        <taxon>Trypetheliaceae</taxon>
        <taxon>Viridothelium</taxon>
    </lineage>
</organism>
<dbReference type="AlphaFoldDB" id="A0A6A6HEG7"/>
<dbReference type="OrthoDB" id="5304511at2759"/>
<accession>A0A6A6HEG7</accession>
<dbReference type="EMBL" id="ML991788">
    <property type="protein sequence ID" value="KAF2235883.1"/>
    <property type="molecule type" value="Genomic_DNA"/>
</dbReference>
<reference evidence="1" key="1">
    <citation type="journal article" date="2020" name="Stud. Mycol.">
        <title>101 Dothideomycetes genomes: a test case for predicting lifestyles and emergence of pathogens.</title>
        <authorList>
            <person name="Haridas S."/>
            <person name="Albert R."/>
            <person name="Binder M."/>
            <person name="Bloem J."/>
            <person name="Labutti K."/>
            <person name="Salamov A."/>
            <person name="Andreopoulos B."/>
            <person name="Baker S."/>
            <person name="Barry K."/>
            <person name="Bills G."/>
            <person name="Bluhm B."/>
            <person name="Cannon C."/>
            <person name="Castanera R."/>
            <person name="Culley D."/>
            <person name="Daum C."/>
            <person name="Ezra D."/>
            <person name="Gonzalez J."/>
            <person name="Henrissat B."/>
            <person name="Kuo A."/>
            <person name="Liang C."/>
            <person name="Lipzen A."/>
            <person name="Lutzoni F."/>
            <person name="Magnuson J."/>
            <person name="Mondo S."/>
            <person name="Nolan M."/>
            <person name="Ohm R."/>
            <person name="Pangilinan J."/>
            <person name="Park H.-J."/>
            <person name="Ramirez L."/>
            <person name="Alfaro M."/>
            <person name="Sun H."/>
            <person name="Tritt A."/>
            <person name="Yoshinaga Y."/>
            <person name="Zwiers L.-H."/>
            <person name="Turgeon B."/>
            <person name="Goodwin S."/>
            <person name="Spatafora J."/>
            <person name="Crous P."/>
            <person name="Grigoriev I."/>
        </authorList>
    </citation>
    <scope>NUCLEOTIDE SEQUENCE</scope>
    <source>
        <strain evidence="1">Tuck. ex Michener</strain>
    </source>
</reference>
<evidence type="ECO:0000313" key="1">
    <source>
        <dbReference type="EMBL" id="KAF2235883.1"/>
    </source>
</evidence>
<name>A0A6A6HEG7_VIRVR</name>
<proteinExistence type="predicted"/>
<gene>
    <name evidence="1" type="ORF">EV356DRAFT_88865</name>
</gene>
<evidence type="ECO:0000313" key="2">
    <source>
        <dbReference type="Proteomes" id="UP000800092"/>
    </source>
</evidence>
<dbReference type="Proteomes" id="UP000800092">
    <property type="component" value="Unassembled WGS sequence"/>
</dbReference>